<reference evidence="2 3" key="1">
    <citation type="submission" date="2017-08" db="EMBL/GenBank/DDBJ databases">
        <authorList>
            <person name="de Groot N.N."/>
        </authorList>
    </citation>
    <scope>NUCLEOTIDE SEQUENCE [LARGE SCALE GENOMIC DNA]</scope>
    <source>
        <strain evidence="2 3">USBA 78</strain>
    </source>
</reference>
<evidence type="ECO:0000313" key="2">
    <source>
        <dbReference type="EMBL" id="SOC26090.1"/>
    </source>
</evidence>
<keyword evidence="1" id="KW-0472">Membrane</keyword>
<organism evidence="2 3">
    <name type="scientific">Thalassospira xiamenensis</name>
    <dbReference type="NCBI Taxonomy" id="220697"/>
    <lineage>
        <taxon>Bacteria</taxon>
        <taxon>Pseudomonadati</taxon>
        <taxon>Pseudomonadota</taxon>
        <taxon>Alphaproteobacteria</taxon>
        <taxon>Rhodospirillales</taxon>
        <taxon>Thalassospiraceae</taxon>
        <taxon>Thalassospira</taxon>
    </lineage>
</organism>
<keyword evidence="1" id="KW-0812">Transmembrane</keyword>
<keyword evidence="1" id="KW-1133">Transmembrane helix</keyword>
<evidence type="ECO:0000313" key="3">
    <source>
        <dbReference type="Proteomes" id="UP000219068"/>
    </source>
</evidence>
<dbReference type="AlphaFoldDB" id="A0A285TR81"/>
<sequence>MILARVYAVMFLLITVGITLLFLLAPEQH</sequence>
<name>A0A285TR81_9PROT</name>
<proteinExistence type="predicted"/>
<protein>
    <submittedName>
        <fullName evidence="2">Uncharacterized protein</fullName>
    </submittedName>
</protein>
<evidence type="ECO:0000256" key="1">
    <source>
        <dbReference type="SAM" id="Phobius"/>
    </source>
</evidence>
<feature type="transmembrane region" description="Helical" evidence="1">
    <location>
        <begin position="6"/>
        <end position="25"/>
    </location>
</feature>
<dbReference type="Proteomes" id="UP000219068">
    <property type="component" value="Unassembled WGS sequence"/>
</dbReference>
<accession>A0A285TR81</accession>
<dbReference type="EMBL" id="OBMM01000005">
    <property type="protein sequence ID" value="SOC26090.1"/>
    <property type="molecule type" value="Genomic_DNA"/>
</dbReference>
<gene>
    <name evidence="2" type="ORF">SAMN05428964_10546</name>
</gene>